<evidence type="ECO:0000313" key="4">
    <source>
        <dbReference type="Proteomes" id="UP000249522"/>
    </source>
</evidence>
<evidence type="ECO:0000259" key="2">
    <source>
        <dbReference type="Pfam" id="PF19912"/>
    </source>
</evidence>
<sequence>MVTFKLTLQRECQDIPPSLLKGAHCRFTDSRPKCLRNNKKTVSGNRHAKRSGSGKGSGSSRNPAATRRKRARCRCSRGNMQICRLIPGKEDIIFSLRPLKAPDTPPVIVSRCAEQQFLNIPVSGTLPLPALDSADLSTISYAVINRGSVPVSILLEISPNNQDYMVDTRSAVEPGSMNVIVPSRYLRWTRLTLSTANETSTELDVYCQTQMIDQRR</sequence>
<evidence type="ECO:0000256" key="1">
    <source>
        <dbReference type="SAM" id="MobiDB-lite"/>
    </source>
</evidence>
<keyword evidence="4" id="KW-1185">Reference proteome</keyword>
<feature type="domain" description="DUF6385" evidence="2">
    <location>
        <begin position="133"/>
        <end position="210"/>
    </location>
</feature>
<dbReference type="AlphaFoldDB" id="A0A2W1LD68"/>
<proteinExistence type="predicted"/>
<feature type="region of interest" description="Disordered" evidence="1">
    <location>
        <begin position="36"/>
        <end position="71"/>
    </location>
</feature>
<dbReference type="OrthoDB" id="1808778at2"/>
<dbReference type="Proteomes" id="UP000249522">
    <property type="component" value="Unassembled WGS sequence"/>
</dbReference>
<dbReference type="InterPro" id="IPR045965">
    <property type="entry name" value="DUF6385"/>
</dbReference>
<name>A0A2W1LD68_9BACL</name>
<dbReference type="Pfam" id="PF19912">
    <property type="entry name" value="DUF6385"/>
    <property type="match status" value="1"/>
</dbReference>
<reference evidence="3 4" key="1">
    <citation type="submission" date="2018-06" db="EMBL/GenBank/DDBJ databases">
        <title>Paenibacillus imtechensis sp. nov.</title>
        <authorList>
            <person name="Pinnaka A.K."/>
            <person name="Singh H."/>
            <person name="Kaur M."/>
        </authorList>
    </citation>
    <scope>NUCLEOTIDE SEQUENCE [LARGE SCALE GENOMIC DNA]</scope>
    <source>
        <strain evidence="3 4">SMB1</strain>
    </source>
</reference>
<evidence type="ECO:0000313" key="3">
    <source>
        <dbReference type="EMBL" id="PZD92985.1"/>
    </source>
</evidence>
<comment type="caution">
    <text evidence="3">The sequence shown here is derived from an EMBL/GenBank/DDBJ whole genome shotgun (WGS) entry which is preliminary data.</text>
</comment>
<dbReference type="EMBL" id="QKRB01000062">
    <property type="protein sequence ID" value="PZD92985.1"/>
    <property type="molecule type" value="Genomic_DNA"/>
</dbReference>
<organism evidence="3 4">
    <name type="scientific">Paenibacillus sambharensis</name>
    <dbReference type="NCBI Taxonomy" id="1803190"/>
    <lineage>
        <taxon>Bacteria</taxon>
        <taxon>Bacillati</taxon>
        <taxon>Bacillota</taxon>
        <taxon>Bacilli</taxon>
        <taxon>Bacillales</taxon>
        <taxon>Paenibacillaceae</taxon>
        <taxon>Paenibacillus</taxon>
    </lineage>
</organism>
<gene>
    <name evidence="3" type="ORF">DNH61_25645</name>
</gene>
<accession>A0A2W1LD68</accession>
<dbReference type="RefSeq" id="WP_111149810.1">
    <property type="nucleotide sequence ID" value="NZ_QKRB01000062.1"/>
</dbReference>
<protein>
    <recommendedName>
        <fullName evidence="2">DUF6385 domain-containing protein</fullName>
    </recommendedName>
</protein>